<keyword evidence="3 5" id="KW-0808">Transferase</keyword>
<reference evidence="11" key="1">
    <citation type="submission" date="2025-08" db="UniProtKB">
        <authorList>
            <consortium name="RefSeq"/>
        </authorList>
    </citation>
    <scope>IDENTIFICATION</scope>
    <source>
        <strain evidence="11">11010-0011.00</strain>
        <tissue evidence="11">Whole body</tissue>
    </source>
</reference>
<evidence type="ECO:0000256" key="4">
    <source>
        <dbReference type="ARBA" id="ARBA00023315"/>
    </source>
</evidence>
<evidence type="ECO:0000313" key="10">
    <source>
        <dbReference type="Proteomes" id="UP000504634"/>
    </source>
</evidence>
<evidence type="ECO:0000256" key="7">
    <source>
        <dbReference type="SAM" id="MobiDB-lite"/>
    </source>
</evidence>
<dbReference type="PROSITE" id="PS00976">
    <property type="entry name" value="NMT_2"/>
    <property type="match status" value="1"/>
</dbReference>
<comment type="similarity">
    <text evidence="1 6">Belongs to the NMT family.</text>
</comment>
<dbReference type="GO" id="GO:0004379">
    <property type="term" value="F:glycylpeptide N-tetradecanoyltransferase activity"/>
    <property type="evidence" value="ECO:0007669"/>
    <property type="project" value="UniProtKB-EC"/>
</dbReference>
<dbReference type="FunFam" id="3.40.630.30:FF:000042">
    <property type="entry name" value="Glycylpeptide N-tetradecanoyltransferase"/>
    <property type="match status" value="1"/>
</dbReference>
<sequence>MPNKDDANAKDAGERDEDVVLSRDASAQTTEDILAAAVTGLKVNSSADSNPNLRSKQVLEHMLKELQATSGKLRSSSSKFAFWSTQPVPDLDEKVEANECIEPNKDINDIQAEPYALPSAFAWNIVDVDDAEELKDLYTLLQENYVEDGDAMFRFHYQPEFLKWALQSPGWKRDWHVGVRVVKSGKLVGFISANPGKLRVYDQTIPIVDVNFLCVHKKLRHKRLAPVLIREITRRVNLAGIFQAVYTAGVLLPKPVATCRYWHRSLNPKKLIDVGFSHLTRHMKMQTTVKLYKLPEQPQTKGYRRILPQDMAKAHKLLEEFLKKFSLCPVFNEEEFIHWFTPLDGVVDCYVVVDEEDNLTDMVSYYCLPSSIMHHSVHKTLNAAYSFYNVSTKTPVLQLVTDALISARNAKMDVYNALELMDNKEFLTPLKFGIGDGNLHYYMFNWRCPTMKSEDVALILM</sequence>
<evidence type="ECO:0000256" key="2">
    <source>
        <dbReference type="ARBA" id="ARBA00012923"/>
    </source>
</evidence>
<gene>
    <name evidence="11" type="primary">LOC115631732</name>
</gene>
<feature type="region of interest" description="Disordered" evidence="7">
    <location>
        <begin position="1"/>
        <end position="26"/>
    </location>
</feature>
<dbReference type="OrthoDB" id="60315at2759"/>
<evidence type="ECO:0000256" key="1">
    <source>
        <dbReference type="ARBA" id="ARBA00009469"/>
    </source>
</evidence>
<dbReference type="Gene3D" id="3.40.630.170">
    <property type="match status" value="1"/>
</dbReference>
<evidence type="ECO:0000256" key="5">
    <source>
        <dbReference type="RuleBase" id="RU000586"/>
    </source>
</evidence>
<evidence type="ECO:0000259" key="9">
    <source>
        <dbReference type="Pfam" id="PF02799"/>
    </source>
</evidence>
<keyword evidence="10" id="KW-1185">Reference proteome</keyword>
<dbReference type="InterPro" id="IPR022677">
    <property type="entry name" value="NMT_C"/>
</dbReference>
<dbReference type="GO" id="GO:0005737">
    <property type="term" value="C:cytoplasm"/>
    <property type="evidence" value="ECO:0007669"/>
    <property type="project" value="TreeGrafter"/>
</dbReference>
<dbReference type="InterPro" id="IPR022678">
    <property type="entry name" value="NMT_CS"/>
</dbReference>
<accession>A0A6J2U7X0</accession>
<dbReference type="EC" id="2.3.1.97" evidence="2 5"/>
<dbReference type="PIRSF" id="PIRSF015892">
    <property type="entry name" value="N-myristl_transf"/>
    <property type="match status" value="1"/>
</dbReference>
<comment type="function">
    <text evidence="5">Adds a myristoyl group to the N-terminal glycine residue of certain cellular proteins.</text>
</comment>
<dbReference type="RefSeq" id="XP_030384429.1">
    <property type="nucleotide sequence ID" value="XM_030528569.1"/>
</dbReference>
<evidence type="ECO:0000256" key="3">
    <source>
        <dbReference type="ARBA" id="ARBA00022679"/>
    </source>
</evidence>
<dbReference type="InterPro" id="IPR022676">
    <property type="entry name" value="NMT_N"/>
</dbReference>
<proteinExistence type="inferred from homology"/>
<dbReference type="PROSITE" id="PS00975">
    <property type="entry name" value="NMT_1"/>
    <property type="match status" value="1"/>
</dbReference>
<dbReference type="Proteomes" id="UP000504634">
    <property type="component" value="Unplaced"/>
</dbReference>
<feature type="domain" description="Glycylpeptide N-tetradecanoyltransferase N-terminal" evidence="8">
    <location>
        <begin position="101"/>
        <end position="259"/>
    </location>
</feature>
<dbReference type="InterPro" id="IPR016181">
    <property type="entry name" value="Acyl_CoA_acyltransferase"/>
</dbReference>
<evidence type="ECO:0000256" key="6">
    <source>
        <dbReference type="RuleBase" id="RU004178"/>
    </source>
</evidence>
<evidence type="ECO:0000259" key="8">
    <source>
        <dbReference type="Pfam" id="PF01233"/>
    </source>
</evidence>
<feature type="domain" description="Glycylpeptide N-tetradecanoyltransferase C-terminal" evidence="9">
    <location>
        <begin position="273"/>
        <end position="452"/>
    </location>
</feature>
<dbReference type="PANTHER" id="PTHR11377:SF5">
    <property type="entry name" value="GLYCYLPEPTIDE N-TETRADECANOYLTRANSFERASE"/>
    <property type="match status" value="1"/>
</dbReference>
<dbReference type="InterPro" id="IPR000903">
    <property type="entry name" value="NMT"/>
</dbReference>
<dbReference type="PANTHER" id="PTHR11377">
    <property type="entry name" value="N-MYRISTOYL TRANSFERASE"/>
    <property type="match status" value="1"/>
</dbReference>
<dbReference type="GeneID" id="115631732"/>
<dbReference type="FunFam" id="3.40.630.170:FF:000001">
    <property type="entry name" value="Glycylpeptide N-tetradecanoyltransferase"/>
    <property type="match status" value="1"/>
</dbReference>
<organism evidence="10 11">
    <name type="scientific">Drosophila lebanonensis</name>
    <name type="common">Fruit fly</name>
    <name type="synonym">Scaptodrosophila lebanonensis</name>
    <dbReference type="NCBI Taxonomy" id="7225"/>
    <lineage>
        <taxon>Eukaryota</taxon>
        <taxon>Metazoa</taxon>
        <taxon>Ecdysozoa</taxon>
        <taxon>Arthropoda</taxon>
        <taxon>Hexapoda</taxon>
        <taxon>Insecta</taxon>
        <taxon>Pterygota</taxon>
        <taxon>Neoptera</taxon>
        <taxon>Endopterygota</taxon>
        <taxon>Diptera</taxon>
        <taxon>Brachycera</taxon>
        <taxon>Muscomorpha</taxon>
        <taxon>Ephydroidea</taxon>
        <taxon>Drosophilidae</taxon>
        <taxon>Scaptodrosophila</taxon>
    </lineage>
</organism>
<comment type="catalytic activity">
    <reaction evidence="5">
        <text>N-terminal glycyl-[protein] + tetradecanoyl-CoA = N-tetradecanoylglycyl-[protein] + CoA + H(+)</text>
        <dbReference type="Rhea" id="RHEA:15521"/>
        <dbReference type="Rhea" id="RHEA-COMP:12666"/>
        <dbReference type="Rhea" id="RHEA-COMP:12667"/>
        <dbReference type="ChEBI" id="CHEBI:15378"/>
        <dbReference type="ChEBI" id="CHEBI:57287"/>
        <dbReference type="ChEBI" id="CHEBI:57385"/>
        <dbReference type="ChEBI" id="CHEBI:64723"/>
        <dbReference type="ChEBI" id="CHEBI:133050"/>
        <dbReference type="EC" id="2.3.1.97"/>
    </reaction>
</comment>
<dbReference type="Pfam" id="PF02799">
    <property type="entry name" value="NMT_C"/>
    <property type="match status" value="1"/>
</dbReference>
<protein>
    <recommendedName>
        <fullName evidence="2 5">Glycylpeptide N-tetradecanoyltransferase</fullName>
        <ecNumber evidence="2 5">2.3.1.97</ecNumber>
    </recommendedName>
</protein>
<feature type="compositionally biased region" description="Basic and acidic residues" evidence="7">
    <location>
        <begin position="1"/>
        <end position="21"/>
    </location>
</feature>
<keyword evidence="4 5" id="KW-0012">Acyltransferase</keyword>
<dbReference type="AlphaFoldDB" id="A0A6J2U7X0"/>
<evidence type="ECO:0000313" key="11">
    <source>
        <dbReference type="RefSeq" id="XP_030384429.1"/>
    </source>
</evidence>
<dbReference type="SUPFAM" id="SSF55729">
    <property type="entry name" value="Acyl-CoA N-acyltransferases (Nat)"/>
    <property type="match status" value="2"/>
</dbReference>
<name>A0A6J2U7X0_DROLE</name>
<dbReference type="Pfam" id="PF01233">
    <property type="entry name" value="NMT"/>
    <property type="match status" value="1"/>
</dbReference>